<dbReference type="Pfam" id="PF25156">
    <property type="entry name" value="PNGase_A_C"/>
    <property type="match status" value="1"/>
</dbReference>
<evidence type="ECO:0000259" key="2">
    <source>
        <dbReference type="Pfam" id="PF12222"/>
    </source>
</evidence>
<keyword evidence="4" id="KW-1185">Reference proteome</keyword>
<dbReference type="PANTHER" id="PTHR31104">
    <property type="entry name" value="PEPTIDE-N4-(N-ACETYL-BETA-GLUCOSAMINYL)ASPARAGINE AMIDASE A PROTEIN"/>
    <property type="match status" value="1"/>
</dbReference>
<protein>
    <recommendedName>
        <fullName evidence="2">Peptide N-acetyl-beta-D-glucosaminyl asparaginase amidase A N-terminal domain-containing protein</fullName>
    </recommendedName>
</protein>
<gene>
    <name evidence="3" type="ORF">Taro_027708</name>
</gene>
<dbReference type="Pfam" id="PF12222">
    <property type="entry name" value="PNGaseA"/>
    <property type="match status" value="1"/>
</dbReference>
<proteinExistence type="predicted"/>
<comment type="caution">
    <text evidence="3">The sequence shown here is derived from an EMBL/GenBank/DDBJ whole genome shotgun (WGS) entry which is preliminary data.</text>
</comment>
<evidence type="ECO:0000256" key="1">
    <source>
        <dbReference type="SAM" id="SignalP"/>
    </source>
</evidence>
<evidence type="ECO:0000313" key="3">
    <source>
        <dbReference type="EMBL" id="MQL95038.1"/>
    </source>
</evidence>
<dbReference type="InterPro" id="IPR056948">
    <property type="entry name" value="PNGaseA_N"/>
</dbReference>
<reference evidence="3" key="1">
    <citation type="submission" date="2017-07" db="EMBL/GenBank/DDBJ databases">
        <title>Taro Niue Genome Assembly and Annotation.</title>
        <authorList>
            <person name="Atibalentja N."/>
            <person name="Keating K."/>
            <person name="Fields C.J."/>
        </authorList>
    </citation>
    <scope>NUCLEOTIDE SEQUENCE</scope>
    <source>
        <strain evidence="3">Niue_2</strain>
        <tissue evidence="3">Leaf</tissue>
    </source>
</reference>
<dbReference type="AlphaFoldDB" id="A0A843VF96"/>
<dbReference type="Proteomes" id="UP000652761">
    <property type="component" value="Unassembled WGS sequence"/>
</dbReference>
<feature type="domain" description="Peptide N-acetyl-beta-D-glucosaminyl asparaginase amidase A N-terminal" evidence="2">
    <location>
        <begin position="67"/>
        <end position="403"/>
    </location>
</feature>
<feature type="signal peptide" evidence="1">
    <location>
        <begin position="1"/>
        <end position="27"/>
    </location>
</feature>
<organism evidence="3 4">
    <name type="scientific">Colocasia esculenta</name>
    <name type="common">Wild taro</name>
    <name type="synonym">Arum esculentum</name>
    <dbReference type="NCBI Taxonomy" id="4460"/>
    <lineage>
        <taxon>Eukaryota</taxon>
        <taxon>Viridiplantae</taxon>
        <taxon>Streptophyta</taxon>
        <taxon>Embryophyta</taxon>
        <taxon>Tracheophyta</taxon>
        <taxon>Spermatophyta</taxon>
        <taxon>Magnoliopsida</taxon>
        <taxon>Liliopsida</taxon>
        <taxon>Araceae</taxon>
        <taxon>Aroideae</taxon>
        <taxon>Colocasieae</taxon>
        <taxon>Colocasia</taxon>
    </lineage>
</organism>
<accession>A0A843VF96</accession>
<keyword evidence="1" id="KW-0732">Signal</keyword>
<name>A0A843VF96_COLES</name>
<dbReference type="EMBL" id="NMUH01001745">
    <property type="protein sequence ID" value="MQL95038.1"/>
    <property type="molecule type" value="Genomic_DNA"/>
</dbReference>
<evidence type="ECO:0000313" key="4">
    <source>
        <dbReference type="Proteomes" id="UP000652761"/>
    </source>
</evidence>
<sequence>MGSYCNSQHTLLFSLFLLLLPPPFANAVLSTSEEQGLPRPSAIAQSPSTSPTTYFQVTRPIPIPRTKPCSILLLQHDFASTYDKPPVTAAYSPPSHCRRRARRAPLAKVVLVWKAACRGRQFDRIFGVWLGGVELLRSCTAEPRATGTVWTVEKDVTRYASLFSRNRTLAVYLGNIVDRTYTGIYHVNITLRFYYGGRRSTPPSPHPGYGGSPADLILPISRDLPPNDGQWFVIENSTVGYLHTIPDQDWQSKELAIPRNAYRAILEVFVSFHSDDESWYSNPNDGYISANNLTDTPGNGPFREVIVGIDSDPVGAVWPFTVIYTGGVNPLLWRPITGIGSFDLPSYDIEITPFLGKLLDGKPHKFGFAVRFALSFWLVDANLHLWLDGKSSQTHGSLVDYQAPDLYFGTGSWFQGLDGTFAERYTRQISSTGWVMSSQGNVTTHAYQVFDYKNFMEIKGNGSIQVVQQLIDATSGVSAKGPGSTYSEQVIRHFPLYLYTRTADRIDESYTSTANVSFGFYEKRSTSDGSGSSVSSLANSQKGEGEMVVKGNLVVRGVGSTKQVYRYESTSEGCYLRNVSSSNYTILFDEWGKICGEGSGFALGESFRKWVSDLVGRIPLVSHLHSSKNRE</sequence>
<feature type="chain" id="PRO_5032309877" description="Peptide N-acetyl-beta-D-glucosaminyl asparaginase amidase A N-terminal domain-containing protein" evidence="1">
    <location>
        <begin position="28"/>
        <end position="631"/>
    </location>
</feature>
<dbReference type="OrthoDB" id="339900at2759"/>
<dbReference type="InterPro" id="IPR021102">
    <property type="entry name" value="PNGase_A"/>
</dbReference>